<evidence type="ECO:0000256" key="2">
    <source>
        <dbReference type="ARBA" id="ARBA00023043"/>
    </source>
</evidence>
<name>A0AB34HY00_ESCRO</name>
<dbReference type="SUPFAM" id="SSF48403">
    <property type="entry name" value="Ankyrin repeat"/>
    <property type="match status" value="1"/>
</dbReference>
<dbReference type="InterPro" id="IPR002110">
    <property type="entry name" value="Ankyrin_rpt"/>
</dbReference>
<feature type="repeat" description="ANK" evidence="3">
    <location>
        <begin position="194"/>
        <end position="222"/>
    </location>
</feature>
<keyword evidence="5" id="KW-1185">Reference proteome</keyword>
<keyword evidence="2 3" id="KW-0040">ANK repeat</keyword>
<dbReference type="InterPro" id="IPR036770">
    <property type="entry name" value="Ankyrin_rpt-contain_sf"/>
</dbReference>
<dbReference type="PANTHER" id="PTHR24198">
    <property type="entry name" value="ANKYRIN REPEAT AND PROTEIN KINASE DOMAIN-CONTAINING PROTEIN"/>
    <property type="match status" value="1"/>
</dbReference>
<keyword evidence="1" id="KW-0677">Repeat</keyword>
<dbReference type="Proteomes" id="UP001159641">
    <property type="component" value="Unassembled WGS sequence"/>
</dbReference>
<reference evidence="4 5" key="1">
    <citation type="submission" date="2022-11" db="EMBL/GenBank/DDBJ databases">
        <title>Whole genome sequence of Eschrichtius robustus ER-17-0199.</title>
        <authorList>
            <person name="Bruniche-Olsen A."/>
            <person name="Black A.N."/>
            <person name="Fields C.J."/>
            <person name="Walden K."/>
            <person name="Dewoody J.A."/>
        </authorList>
    </citation>
    <scope>NUCLEOTIDE SEQUENCE [LARGE SCALE GENOMIC DNA]</scope>
    <source>
        <strain evidence="4">ER-17-0199</strain>
        <tissue evidence="4">Blubber</tissue>
    </source>
</reference>
<dbReference type="SMART" id="SM00248">
    <property type="entry name" value="ANK"/>
    <property type="match status" value="4"/>
</dbReference>
<dbReference type="PROSITE" id="PS50297">
    <property type="entry name" value="ANK_REP_REGION"/>
    <property type="match status" value="2"/>
</dbReference>
<gene>
    <name evidence="4" type="ORF">J1605_001823</name>
</gene>
<evidence type="ECO:0000256" key="1">
    <source>
        <dbReference type="ARBA" id="ARBA00022737"/>
    </source>
</evidence>
<dbReference type="PROSITE" id="PS50088">
    <property type="entry name" value="ANK_REPEAT"/>
    <property type="match status" value="2"/>
</dbReference>
<dbReference type="AlphaFoldDB" id="A0AB34HY00"/>
<comment type="caution">
    <text evidence="4">The sequence shown here is derived from an EMBL/GenBank/DDBJ whole genome shotgun (WGS) entry which is preliminary data.</text>
</comment>
<evidence type="ECO:0000313" key="5">
    <source>
        <dbReference type="Proteomes" id="UP001159641"/>
    </source>
</evidence>
<evidence type="ECO:0000256" key="3">
    <source>
        <dbReference type="PROSITE-ProRule" id="PRU00023"/>
    </source>
</evidence>
<feature type="repeat" description="ANK" evidence="3">
    <location>
        <begin position="97"/>
        <end position="129"/>
    </location>
</feature>
<protein>
    <submittedName>
        <fullName evidence="4">Uncharacterized protein</fullName>
    </submittedName>
</protein>
<organism evidence="4 5">
    <name type="scientific">Eschrichtius robustus</name>
    <name type="common">California gray whale</name>
    <name type="synonym">Eschrichtius gibbosus</name>
    <dbReference type="NCBI Taxonomy" id="9764"/>
    <lineage>
        <taxon>Eukaryota</taxon>
        <taxon>Metazoa</taxon>
        <taxon>Chordata</taxon>
        <taxon>Craniata</taxon>
        <taxon>Vertebrata</taxon>
        <taxon>Euteleostomi</taxon>
        <taxon>Mammalia</taxon>
        <taxon>Eutheria</taxon>
        <taxon>Laurasiatheria</taxon>
        <taxon>Artiodactyla</taxon>
        <taxon>Whippomorpha</taxon>
        <taxon>Cetacea</taxon>
        <taxon>Mysticeti</taxon>
        <taxon>Eschrichtiidae</taxon>
        <taxon>Eschrichtius</taxon>
    </lineage>
</organism>
<proteinExistence type="predicted"/>
<evidence type="ECO:0000313" key="4">
    <source>
        <dbReference type="EMBL" id="KAJ8797013.1"/>
    </source>
</evidence>
<dbReference type="PANTHER" id="PTHR24198:SF165">
    <property type="entry name" value="ANKYRIN REPEAT-CONTAINING PROTEIN-RELATED"/>
    <property type="match status" value="1"/>
</dbReference>
<dbReference type="EMBL" id="JAIQCJ010000270">
    <property type="protein sequence ID" value="KAJ8797013.1"/>
    <property type="molecule type" value="Genomic_DNA"/>
</dbReference>
<sequence>MLRPGEKKEPRGVVYLGVEDHMDDSKDFKVPGPSAVGTRSPGGGRLFLTLPSPTRSFLARSPGMGGPGDVRAACFGVCVPSKTGPSQEGVLNVMDDYGNTPLHWAAGKNQVESVKFLLRKGANPNLRNCDMMAPLHVAVQGLYNDVMKVLIEHRTTDVNLEGENGNTALIIACFTDNSEAVQLLGADIDITDSEGRSPLILATASASWNTVNLLLSKGTKRD</sequence>
<accession>A0AB34HY00</accession>
<dbReference type="Gene3D" id="1.25.40.20">
    <property type="entry name" value="Ankyrin repeat-containing domain"/>
    <property type="match status" value="1"/>
</dbReference>
<dbReference type="Pfam" id="PF12796">
    <property type="entry name" value="Ank_2"/>
    <property type="match status" value="1"/>
</dbReference>